<dbReference type="EMBL" id="UINC01223098">
    <property type="protein sequence ID" value="SVE52150.1"/>
    <property type="molecule type" value="Genomic_DNA"/>
</dbReference>
<dbReference type="AlphaFoldDB" id="A0A383E6T1"/>
<evidence type="ECO:0000313" key="1">
    <source>
        <dbReference type="EMBL" id="SVE52150.1"/>
    </source>
</evidence>
<accession>A0A383E6T1</accession>
<gene>
    <name evidence="1" type="ORF">METZ01_LOCUS505004</name>
</gene>
<protein>
    <submittedName>
        <fullName evidence="1">Uncharacterized protein</fullName>
    </submittedName>
</protein>
<feature type="non-terminal residue" evidence="1">
    <location>
        <position position="1"/>
    </location>
</feature>
<proteinExistence type="predicted"/>
<name>A0A383E6T1_9ZZZZ</name>
<reference evidence="1" key="1">
    <citation type="submission" date="2018-05" db="EMBL/GenBank/DDBJ databases">
        <authorList>
            <person name="Lanie J.A."/>
            <person name="Ng W.-L."/>
            <person name="Kazmierczak K.M."/>
            <person name="Andrzejewski T.M."/>
            <person name="Davidsen T.M."/>
            <person name="Wayne K.J."/>
            <person name="Tettelin H."/>
            <person name="Glass J.I."/>
            <person name="Rusch D."/>
            <person name="Podicherti R."/>
            <person name="Tsui H.-C.T."/>
            <person name="Winkler M.E."/>
        </authorList>
    </citation>
    <scope>NUCLEOTIDE SEQUENCE</scope>
</reference>
<sequence>VHLDDPEVGCFLHAGSKECPRCKGSGTVGKPGFETPCDFGGVDEDGEWYCDNGAIGRH</sequence>
<organism evidence="1">
    <name type="scientific">marine metagenome</name>
    <dbReference type="NCBI Taxonomy" id="408172"/>
    <lineage>
        <taxon>unclassified sequences</taxon>
        <taxon>metagenomes</taxon>
        <taxon>ecological metagenomes</taxon>
    </lineage>
</organism>